<protein>
    <submittedName>
        <fullName evidence="2">TlpA family protein disulfide reductase</fullName>
    </submittedName>
</protein>
<accession>A0A9E5JRP8</accession>
<dbReference type="InterPro" id="IPR050553">
    <property type="entry name" value="Thioredoxin_ResA/DsbE_sf"/>
</dbReference>
<dbReference type="InterPro" id="IPR036249">
    <property type="entry name" value="Thioredoxin-like_sf"/>
</dbReference>
<dbReference type="SUPFAM" id="SSF52833">
    <property type="entry name" value="Thioredoxin-like"/>
    <property type="match status" value="1"/>
</dbReference>
<dbReference type="EMBL" id="JAAONZ010000001">
    <property type="protein sequence ID" value="NHO64156.1"/>
    <property type="molecule type" value="Genomic_DNA"/>
</dbReference>
<sequence>MWNRGVVRVRWWMMVCVSCGLLVGCGDLKLQTLSGQELSWQAQRGQWVFINYWAEWCKPCRKEIPELNQFALQHAEQVEILGVNFDEPDTQELQRQTQAMQIQFPQLVTDPSVALGFSRPSVLPATYVFDPQGVYRGVMVGPQTEASLGAWLKEGEALVPARGEKTAGIRP</sequence>
<dbReference type="PROSITE" id="PS51352">
    <property type="entry name" value="THIOREDOXIN_2"/>
    <property type="match status" value="1"/>
</dbReference>
<keyword evidence="3" id="KW-1185">Reference proteome</keyword>
<dbReference type="InterPro" id="IPR000866">
    <property type="entry name" value="AhpC/TSA"/>
</dbReference>
<dbReference type="CDD" id="cd02966">
    <property type="entry name" value="TlpA_like_family"/>
    <property type="match status" value="1"/>
</dbReference>
<feature type="domain" description="Thioredoxin" evidence="1">
    <location>
        <begin position="19"/>
        <end position="157"/>
    </location>
</feature>
<dbReference type="RefSeq" id="WP_167180895.1">
    <property type="nucleotide sequence ID" value="NZ_JAAONZ010000001.1"/>
</dbReference>
<dbReference type="GO" id="GO:0016491">
    <property type="term" value="F:oxidoreductase activity"/>
    <property type="evidence" value="ECO:0007669"/>
    <property type="project" value="InterPro"/>
</dbReference>
<dbReference type="Proteomes" id="UP000787472">
    <property type="component" value="Unassembled WGS sequence"/>
</dbReference>
<name>A0A9E5JRP8_9GAMM</name>
<dbReference type="PROSITE" id="PS51257">
    <property type="entry name" value="PROKAR_LIPOPROTEIN"/>
    <property type="match status" value="1"/>
</dbReference>
<dbReference type="Gene3D" id="3.40.30.10">
    <property type="entry name" value="Glutaredoxin"/>
    <property type="match status" value="1"/>
</dbReference>
<organism evidence="2 3">
    <name type="scientific">Pseudomaricurvus hydrocarbonicus</name>
    <dbReference type="NCBI Taxonomy" id="1470433"/>
    <lineage>
        <taxon>Bacteria</taxon>
        <taxon>Pseudomonadati</taxon>
        <taxon>Pseudomonadota</taxon>
        <taxon>Gammaproteobacteria</taxon>
        <taxon>Cellvibrionales</taxon>
        <taxon>Cellvibrionaceae</taxon>
        <taxon>Pseudomaricurvus</taxon>
    </lineage>
</organism>
<evidence type="ECO:0000313" key="3">
    <source>
        <dbReference type="Proteomes" id="UP000787472"/>
    </source>
</evidence>
<gene>
    <name evidence="2" type="ORF">G8770_01185</name>
</gene>
<evidence type="ECO:0000259" key="1">
    <source>
        <dbReference type="PROSITE" id="PS51352"/>
    </source>
</evidence>
<dbReference type="GO" id="GO:0016209">
    <property type="term" value="F:antioxidant activity"/>
    <property type="evidence" value="ECO:0007669"/>
    <property type="project" value="InterPro"/>
</dbReference>
<evidence type="ECO:0000313" key="2">
    <source>
        <dbReference type="EMBL" id="NHO64156.1"/>
    </source>
</evidence>
<dbReference type="PANTHER" id="PTHR42852:SF18">
    <property type="entry name" value="CHROMOSOME UNDETERMINED SCAFFOLD_47, WHOLE GENOME SHOTGUN SEQUENCE"/>
    <property type="match status" value="1"/>
</dbReference>
<dbReference type="InterPro" id="IPR013766">
    <property type="entry name" value="Thioredoxin_domain"/>
</dbReference>
<comment type="caution">
    <text evidence="2">The sequence shown here is derived from an EMBL/GenBank/DDBJ whole genome shotgun (WGS) entry which is preliminary data.</text>
</comment>
<dbReference type="PANTHER" id="PTHR42852">
    <property type="entry name" value="THIOL:DISULFIDE INTERCHANGE PROTEIN DSBE"/>
    <property type="match status" value="1"/>
</dbReference>
<reference evidence="2" key="1">
    <citation type="submission" date="2020-03" db="EMBL/GenBank/DDBJ databases">
        <authorList>
            <person name="Guo F."/>
        </authorList>
    </citation>
    <scope>NUCLEOTIDE SEQUENCE</scope>
    <source>
        <strain evidence="2">JCM 30134</strain>
    </source>
</reference>
<dbReference type="AlphaFoldDB" id="A0A9E5JRP8"/>
<proteinExistence type="predicted"/>
<dbReference type="Pfam" id="PF00578">
    <property type="entry name" value="AhpC-TSA"/>
    <property type="match status" value="1"/>
</dbReference>